<evidence type="ECO:0000256" key="2">
    <source>
        <dbReference type="ARBA" id="ARBA00017589"/>
    </source>
</evidence>
<comment type="caution">
    <text evidence="6">The sequence shown here is derived from an EMBL/GenBank/DDBJ whole genome shotgun (WGS) entry which is preliminary data.</text>
</comment>
<evidence type="ECO:0000256" key="4">
    <source>
        <dbReference type="ARBA" id="ARBA00023242"/>
    </source>
</evidence>
<protein>
    <recommendedName>
        <fullName evidence="2">DNA polymerase delta subunit 3</fullName>
    </recommendedName>
</protein>
<dbReference type="GO" id="GO:1904161">
    <property type="term" value="P:DNA synthesis involved in UV-damage excision repair"/>
    <property type="evidence" value="ECO:0007669"/>
    <property type="project" value="TreeGrafter"/>
</dbReference>
<dbReference type="PANTHER" id="PTHR17598:SF13">
    <property type="entry name" value="DNA POLYMERASE DELTA SUBUNIT 3"/>
    <property type="match status" value="1"/>
</dbReference>
<reference evidence="6 7" key="1">
    <citation type="submission" date="2017-07" db="EMBL/GenBank/DDBJ databases">
        <title>An improved, manually edited Actinidia chinensis var. chinensis (kiwifruit) genome highlights the challenges associated with draft genomes and gene prediction in plants.</title>
        <authorList>
            <person name="Pilkington S."/>
            <person name="Crowhurst R."/>
            <person name="Hilario E."/>
            <person name="Nardozza S."/>
            <person name="Fraser L."/>
            <person name="Peng Y."/>
            <person name="Gunaseelan K."/>
            <person name="Simpson R."/>
            <person name="Tahir J."/>
            <person name="Deroles S."/>
            <person name="Templeton K."/>
            <person name="Luo Z."/>
            <person name="Davy M."/>
            <person name="Cheng C."/>
            <person name="Mcneilage M."/>
            <person name="Scaglione D."/>
            <person name="Liu Y."/>
            <person name="Zhang Q."/>
            <person name="Datson P."/>
            <person name="De Silva N."/>
            <person name="Gardiner S."/>
            <person name="Bassett H."/>
            <person name="Chagne D."/>
            <person name="Mccallum J."/>
            <person name="Dzierzon H."/>
            <person name="Deng C."/>
            <person name="Wang Y.-Y."/>
            <person name="Barron N."/>
            <person name="Manako K."/>
            <person name="Bowen J."/>
            <person name="Foster T."/>
            <person name="Erridge Z."/>
            <person name="Tiffin H."/>
            <person name="Waite C."/>
            <person name="Davies K."/>
            <person name="Grierson E."/>
            <person name="Laing W."/>
            <person name="Kirk R."/>
            <person name="Chen X."/>
            <person name="Wood M."/>
            <person name="Montefiori M."/>
            <person name="Brummell D."/>
            <person name="Schwinn K."/>
            <person name="Catanach A."/>
            <person name="Fullerton C."/>
            <person name="Li D."/>
            <person name="Meiyalaghan S."/>
            <person name="Nieuwenhuizen N."/>
            <person name="Read N."/>
            <person name="Prakash R."/>
            <person name="Hunter D."/>
            <person name="Zhang H."/>
            <person name="Mckenzie M."/>
            <person name="Knabel M."/>
            <person name="Harris A."/>
            <person name="Allan A."/>
            <person name="Chen A."/>
            <person name="Janssen B."/>
            <person name="Plunkett B."/>
            <person name="Dwamena C."/>
            <person name="Voogd C."/>
            <person name="Leif D."/>
            <person name="Lafferty D."/>
            <person name="Souleyre E."/>
            <person name="Varkonyi-Gasic E."/>
            <person name="Gambi F."/>
            <person name="Hanley J."/>
            <person name="Yao J.-L."/>
            <person name="Cheung J."/>
            <person name="David K."/>
            <person name="Warren B."/>
            <person name="Marsh K."/>
            <person name="Snowden K."/>
            <person name="Lin-Wang K."/>
            <person name="Brian L."/>
            <person name="Martinez-Sanchez M."/>
            <person name="Wang M."/>
            <person name="Ileperuma N."/>
            <person name="Macnee N."/>
            <person name="Campin R."/>
            <person name="Mcatee P."/>
            <person name="Drummond R."/>
            <person name="Espley R."/>
            <person name="Ireland H."/>
            <person name="Wu R."/>
            <person name="Atkinson R."/>
            <person name="Karunairetnam S."/>
            <person name="Bulley S."/>
            <person name="Chunkath S."/>
            <person name="Hanley Z."/>
            <person name="Storey R."/>
            <person name="Thrimawithana A."/>
            <person name="Thomson S."/>
            <person name="David C."/>
            <person name="Testolin R."/>
        </authorList>
    </citation>
    <scope>NUCLEOTIDE SEQUENCE [LARGE SCALE GENOMIC DNA]</scope>
    <source>
        <strain evidence="7">cv. Red5</strain>
        <tissue evidence="6">Young leaf</tissue>
    </source>
</reference>
<feature type="compositionally biased region" description="Low complexity" evidence="5">
    <location>
        <begin position="177"/>
        <end position="197"/>
    </location>
</feature>
<evidence type="ECO:0000256" key="5">
    <source>
        <dbReference type="SAM" id="MobiDB-lite"/>
    </source>
</evidence>
<dbReference type="FunCoup" id="A0A2R6QVU9">
    <property type="interactions" value="1694"/>
</dbReference>
<dbReference type="OMA" id="KTIWILT"/>
<gene>
    <name evidence="6" type="ORF">CEY00_Acc13365</name>
</gene>
<organism evidence="6 7">
    <name type="scientific">Actinidia chinensis var. chinensis</name>
    <name type="common">Chinese soft-hair kiwi</name>
    <dbReference type="NCBI Taxonomy" id="1590841"/>
    <lineage>
        <taxon>Eukaryota</taxon>
        <taxon>Viridiplantae</taxon>
        <taxon>Streptophyta</taxon>
        <taxon>Embryophyta</taxon>
        <taxon>Tracheophyta</taxon>
        <taxon>Spermatophyta</taxon>
        <taxon>Magnoliopsida</taxon>
        <taxon>eudicotyledons</taxon>
        <taxon>Gunneridae</taxon>
        <taxon>Pentapetalae</taxon>
        <taxon>asterids</taxon>
        <taxon>Ericales</taxon>
        <taxon>Actinidiaceae</taxon>
        <taxon>Actinidia</taxon>
    </lineage>
</organism>
<dbReference type="FunFam" id="3.90.1030.20:FF:000002">
    <property type="entry name" value="DNA polymerase delta subunit"/>
    <property type="match status" value="1"/>
</dbReference>
<keyword evidence="7" id="KW-1185">Reference proteome</keyword>
<accession>A0A2R6QVU9</accession>
<dbReference type="PANTHER" id="PTHR17598">
    <property type="entry name" value="DNA POLYMERASE DELTA SUBUNIT 3"/>
    <property type="match status" value="1"/>
</dbReference>
<name>A0A2R6QVU9_ACTCC</name>
<dbReference type="Gene3D" id="3.90.1030.20">
    <property type="entry name" value="DNA polymerase delta, p66 (Cdc27) subunit, wHTH domain"/>
    <property type="match status" value="1"/>
</dbReference>
<dbReference type="InParanoid" id="A0A2R6QVU9"/>
<evidence type="ECO:0000256" key="1">
    <source>
        <dbReference type="ARBA" id="ARBA00004123"/>
    </source>
</evidence>
<reference evidence="7" key="2">
    <citation type="journal article" date="2018" name="BMC Genomics">
        <title>A manually annotated Actinidia chinensis var. chinensis (kiwifruit) genome highlights the challenges associated with draft genomes and gene prediction in plants.</title>
        <authorList>
            <person name="Pilkington S.M."/>
            <person name="Crowhurst R."/>
            <person name="Hilario E."/>
            <person name="Nardozza S."/>
            <person name="Fraser L."/>
            <person name="Peng Y."/>
            <person name="Gunaseelan K."/>
            <person name="Simpson R."/>
            <person name="Tahir J."/>
            <person name="Deroles S.C."/>
            <person name="Templeton K."/>
            <person name="Luo Z."/>
            <person name="Davy M."/>
            <person name="Cheng C."/>
            <person name="McNeilage M."/>
            <person name="Scaglione D."/>
            <person name="Liu Y."/>
            <person name="Zhang Q."/>
            <person name="Datson P."/>
            <person name="De Silva N."/>
            <person name="Gardiner S.E."/>
            <person name="Bassett H."/>
            <person name="Chagne D."/>
            <person name="McCallum J."/>
            <person name="Dzierzon H."/>
            <person name="Deng C."/>
            <person name="Wang Y.Y."/>
            <person name="Barron L."/>
            <person name="Manako K."/>
            <person name="Bowen J."/>
            <person name="Foster T.M."/>
            <person name="Erridge Z.A."/>
            <person name="Tiffin H."/>
            <person name="Waite C.N."/>
            <person name="Davies K.M."/>
            <person name="Grierson E.P."/>
            <person name="Laing W.A."/>
            <person name="Kirk R."/>
            <person name="Chen X."/>
            <person name="Wood M."/>
            <person name="Montefiori M."/>
            <person name="Brummell D.A."/>
            <person name="Schwinn K.E."/>
            <person name="Catanach A."/>
            <person name="Fullerton C."/>
            <person name="Li D."/>
            <person name="Meiyalaghan S."/>
            <person name="Nieuwenhuizen N."/>
            <person name="Read N."/>
            <person name="Prakash R."/>
            <person name="Hunter D."/>
            <person name="Zhang H."/>
            <person name="McKenzie M."/>
            <person name="Knabel M."/>
            <person name="Harris A."/>
            <person name="Allan A.C."/>
            <person name="Gleave A."/>
            <person name="Chen A."/>
            <person name="Janssen B.J."/>
            <person name="Plunkett B."/>
            <person name="Ampomah-Dwamena C."/>
            <person name="Voogd C."/>
            <person name="Leif D."/>
            <person name="Lafferty D."/>
            <person name="Souleyre E.J.F."/>
            <person name="Varkonyi-Gasic E."/>
            <person name="Gambi F."/>
            <person name="Hanley J."/>
            <person name="Yao J.L."/>
            <person name="Cheung J."/>
            <person name="David K.M."/>
            <person name="Warren B."/>
            <person name="Marsh K."/>
            <person name="Snowden K.C."/>
            <person name="Lin-Wang K."/>
            <person name="Brian L."/>
            <person name="Martinez-Sanchez M."/>
            <person name="Wang M."/>
            <person name="Ileperuma N."/>
            <person name="Macnee N."/>
            <person name="Campin R."/>
            <person name="McAtee P."/>
            <person name="Drummond R.S.M."/>
            <person name="Espley R.V."/>
            <person name="Ireland H.S."/>
            <person name="Wu R."/>
            <person name="Atkinson R.G."/>
            <person name="Karunairetnam S."/>
            <person name="Bulley S."/>
            <person name="Chunkath S."/>
            <person name="Hanley Z."/>
            <person name="Storey R."/>
            <person name="Thrimawithana A.H."/>
            <person name="Thomson S."/>
            <person name="David C."/>
            <person name="Testolin R."/>
            <person name="Huang H."/>
            <person name="Hellens R.P."/>
            <person name="Schaffer R.J."/>
        </authorList>
    </citation>
    <scope>NUCLEOTIDE SEQUENCE [LARGE SCALE GENOMIC DNA]</scope>
    <source>
        <strain evidence="7">cv. Red5</strain>
    </source>
</reference>
<evidence type="ECO:0000313" key="6">
    <source>
        <dbReference type="EMBL" id="PSS15872.1"/>
    </source>
</evidence>
<dbReference type="GO" id="GO:0006271">
    <property type="term" value="P:DNA strand elongation involved in DNA replication"/>
    <property type="evidence" value="ECO:0007669"/>
    <property type="project" value="TreeGrafter"/>
</dbReference>
<keyword evidence="3" id="KW-0235">DNA replication</keyword>
<proteinExistence type="predicted"/>
<dbReference type="Gramene" id="PSS15872">
    <property type="protein sequence ID" value="PSS15872"/>
    <property type="gene ID" value="CEY00_Acc13365"/>
</dbReference>
<feature type="region of interest" description="Disordered" evidence="5">
    <location>
        <begin position="157"/>
        <end position="253"/>
    </location>
</feature>
<feature type="compositionally biased region" description="Polar residues" evidence="5">
    <location>
        <begin position="244"/>
        <end position="253"/>
    </location>
</feature>
<evidence type="ECO:0000256" key="3">
    <source>
        <dbReference type="ARBA" id="ARBA00022705"/>
    </source>
</evidence>
<dbReference type="Proteomes" id="UP000241394">
    <property type="component" value="Chromosome LG12"/>
</dbReference>
<dbReference type="GO" id="GO:0043625">
    <property type="term" value="C:delta DNA polymerase complex"/>
    <property type="evidence" value="ECO:0007669"/>
    <property type="project" value="InterPro"/>
</dbReference>
<sequence>MTEVETLGLLEEIQALVSYKLQVVSYKWLSRNFLLPSNASKRLLQDFVEKYGNGFEVVHALSGWLKNNSSVYHIRLASGSTLAEAKQEFDGNCSVHVYSVQACIPKDPAALWNDEFLQAEELFRQPPTMDNCLRDNRFCGISNSFVKRNAEGTAVSIAAPQPKSAGLAGPSRSNSSNQNVKMPQPQQKKVQQSSPKVGPGISNVIKDIKTESHVTGGHEQAGKPSSDKEKVPQFPANKKKGQNDKSTSASAESQICAREAAKAMRSDDDTQDFNFKRASSGEGGRKRRVVFDYSDEEDEYKDAVNLASPDPPKRQSFLENDVLNLQFQRKTIWILTRKKRINQRRKKIMESRRELTNHQGKIHHLSAKARLLSFHLQTSNWGGLGE</sequence>
<feature type="region of interest" description="Disordered" evidence="5">
    <location>
        <begin position="262"/>
        <end position="281"/>
    </location>
</feature>
<dbReference type="OrthoDB" id="514823at2759"/>
<dbReference type="InterPro" id="IPR019038">
    <property type="entry name" value="POLD3"/>
</dbReference>
<evidence type="ECO:0000313" key="7">
    <source>
        <dbReference type="Proteomes" id="UP000241394"/>
    </source>
</evidence>
<dbReference type="Pfam" id="PF09507">
    <property type="entry name" value="CDC27"/>
    <property type="match status" value="1"/>
</dbReference>
<dbReference type="GO" id="GO:0003887">
    <property type="term" value="F:DNA-directed DNA polymerase activity"/>
    <property type="evidence" value="ECO:0007669"/>
    <property type="project" value="TreeGrafter"/>
</dbReference>
<dbReference type="GO" id="GO:0006297">
    <property type="term" value="P:nucleotide-excision repair, DNA gap filling"/>
    <property type="evidence" value="ECO:0007669"/>
    <property type="project" value="TreeGrafter"/>
</dbReference>
<keyword evidence="4" id="KW-0539">Nucleus</keyword>
<comment type="subcellular location">
    <subcellularLocation>
        <location evidence="1">Nucleus</location>
    </subcellularLocation>
</comment>
<dbReference type="InterPro" id="IPR041913">
    <property type="entry name" value="POLD3_sf"/>
</dbReference>
<dbReference type="AlphaFoldDB" id="A0A2R6QVU9"/>
<dbReference type="EMBL" id="NKQK01000012">
    <property type="protein sequence ID" value="PSS15872.1"/>
    <property type="molecule type" value="Genomic_DNA"/>
</dbReference>
<dbReference type="STRING" id="1590841.A0A2R6QVU9"/>